<evidence type="ECO:0000259" key="9">
    <source>
        <dbReference type="PROSITE" id="PS50010"/>
    </source>
</evidence>
<accession>A0AAY4DNS9</accession>
<dbReference type="PANTHER" id="PTHR13944">
    <property type="entry name" value="AGAP007712-PA"/>
    <property type="match status" value="1"/>
</dbReference>
<dbReference type="SMART" id="SM00325">
    <property type="entry name" value="RhoGEF"/>
    <property type="match status" value="1"/>
</dbReference>
<dbReference type="GO" id="GO:0016020">
    <property type="term" value="C:membrane"/>
    <property type="evidence" value="ECO:0007669"/>
    <property type="project" value="TreeGrafter"/>
</dbReference>
<dbReference type="GO" id="GO:0015629">
    <property type="term" value="C:actin cytoskeleton"/>
    <property type="evidence" value="ECO:0007669"/>
    <property type="project" value="TreeGrafter"/>
</dbReference>
<dbReference type="InterPro" id="IPR000219">
    <property type="entry name" value="DH_dom"/>
</dbReference>
<evidence type="ECO:0000256" key="7">
    <source>
        <dbReference type="ARBA" id="ARBA00022833"/>
    </source>
</evidence>
<dbReference type="GO" id="GO:0071875">
    <property type="term" value="P:adrenergic receptor signaling pathway"/>
    <property type="evidence" value="ECO:0007669"/>
    <property type="project" value="TreeGrafter"/>
</dbReference>
<reference evidence="10" key="2">
    <citation type="submission" date="2025-08" db="UniProtKB">
        <authorList>
            <consortium name="Ensembl"/>
        </authorList>
    </citation>
    <scope>IDENTIFICATION</scope>
</reference>
<dbReference type="GO" id="GO:0005085">
    <property type="term" value="F:guanyl-nucleotide exchange factor activity"/>
    <property type="evidence" value="ECO:0007669"/>
    <property type="project" value="UniProtKB-KW"/>
</dbReference>
<keyword evidence="2" id="KW-0963">Cytoplasm</keyword>
<protein>
    <recommendedName>
        <fullName evidence="9">DH domain-containing protein</fullName>
    </recommendedName>
</protein>
<evidence type="ECO:0000256" key="4">
    <source>
        <dbReference type="ARBA" id="ARBA00022658"/>
    </source>
</evidence>
<reference evidence="10" key="3">
    <citation type="submission" date="2025-09" db="UniProtKB">
        <authorList>
            <consortium name="Ensembl"/>
        </authorList>
    </citation>
    <scope>IDENTIFICATION</scope>
</reference>
<reference evidence="10 11" key="1">
    <citation type="submission" date="2020-06" db="EMBL/GenBank/DDBJ databases">
        <authorList>
            <consortium name="Wellcome Sanger Institute Data Sharing"/>
        </authorList>
    </citation>
    <scope>NUCLEOTIDE SEQUENCE [LARGE SCALE GENOMIC DNA]</scope>
</reference>
<organism evidence="10 11">
    <name type="scientific">Denticeps clupeoides</name>
    <name type="common">denticle herring</name>
    <dbReference type="NCBI Taxonomy" id="299321"/>
    <lineage>
        <taxon>Eukaryota</taxon>
        <taxon>Metazoa</taxon>
        <taxon>Chordata</taxon>
        <taxon>Craniata</taxon>
        <taxon>Vertebrata</taxon>
        <taxon>Euteleostomi</taxon>
        <taxon>Actinopterygii</taxon>
        <taxon>Neopterygii</taxon>
        <taxon>Teleostei</taxon>
        <taxon>Clupei</taxon>
        <taxon>Clupeiformes</taxon>
        <taxon>Denticipitoidei</taxon>
        <taxon>Denticipitidae</taxon>
        <taxon>Denticeps</taxon>
    </lineage>
</organism>
<dbReference type="AlphaFoldDB" id="A0AAY4DNS9"/>
<proteinExistence type="predicted"/>
<feature type="domain" description="DH" evidence="9">
    <location>
        <begin position="57"/>
        <end position="244"/>
    </location>
</feature>
<keyword evidence="6" id="KW-0863">Zinc-finger</keyword>
<evidence type="ECO:0000256" key="5">
    <source>
        <dbReference type="ARBA" id="ARBA00022723"/>
    </source>
</evidence>
<evidence type="ECO:0000313" key="10">
    <source>
        <dbReference type="Ensembl" id="ENSDCDP00010045991.1"/>
    </source>
</evidence>
<dbReference type="GO" id="GO:0043123">
    <property type="term" value="P:positive regulation of canonical NF-kappaB signal transduction"/>
    <property type="evidence" value="ECO:0007669"/>
    <property type="project" value="TreeGrafter"/>
</dbReference>
<name>A0AAY4DNS9_9TELE</name>
<dbReference type="InterPro" id="IPR035899">
    <property type="entry name" value="DBL_dom_sf"/>
</dbReference>
<dbReference type="GeneTree" id="ENSGT00940000154146"/>
<comment type="subcellular location">
    <subcellularLocation>
        <location evidence="1">Cytoplasm</location>
    </subcellularLocation>
</comment>
<evidence type="ECO:0000256" key="6">
    <source>
        <dbReference type="ARBA" id="ARBA00022771"/>
    </source>
</evidence>
<keyword evidence="4" id="KW-0344">Guanine-nucleotide releasing factor</keyword>
<keyword evidence="7" id="KW-0862">Zinc</keyword>
<evidence type="ECO:0000256" key="8">
    <source>
        <dbReference type="ARBA" id="ARBA00023054"/>
    </source>
</evidence>
<evidence type="ECO:0000256" key="3">
    <source>
        <dbReference type="ARBA" id="ARBA00022553"/>
    </source>
</evidence>
<dbReference type="Ensembl" id="ENSDCDT00010056184.1">
    <property type="protein sequence ID" value="ENSDCDP00010045991.1"/>
    <property type="gene ID" value="ENSDCDG00010028215.1"/>
</dbReference>
<dbReference type="GO" id="GO:0005737">
    <property type="term" value="C:cytoplasm"/>
    <property type="evidence" value="ECO:0007669"/>
    <property type="project" value="UniProtKB-SubCell"/>
</dbReference>
<evidence type="ECO:0000256" key="2">
    <source>
        <dbReference type="ARBA" id="ARBA00022490"/>
    </source>
</evidence>
<dbReference type="Pfam" id="PF00621">
    <property type="entry name" value="RhoGEF"/>
    <property type="match status" value="1"/>
</dbReference>
<dbReference type="GO" id="GO:0005078">
    <property type="term" value="F:MAP-kinase scaffold activity"/>
    <property type="evidence" value="ECO:0007669"/>
    <property type="project" value="TreeGrafter"/>
</dbReference>
<sequence>KLSQAILTGPRLDGNRVSVHPNLMGEFEADARYLEADSWSLTVDKKTLKHLKKDVVKRQDVIYELIQTELHHVRTLRIMGEVYSKGLQRELQLEPATLQKLFPVLDELLDLHSRFLSSLARRTCGFLVQKIGDTLISQVGLRSRLSSVWFYGKFCSRHSDAVNLYKELHNKDKHFQAFIKKKMSSSIVRRLSIPECILLVTQRITKYPVLIQRILQLTKGKRGSLHHNCPLLYQKSRSIYCSIN</sequence>
<keyword evidence="3" id="KW-0597">Phosphoprotein</keyword>
<dbReference type="PROSITE" id="PS50010">
    <property type="entry name" value="DH_2"/>
    <property type="match status" value="1"/>
</dbReference>
<dbReference type="SUPFAM" id="SSF48065">
    <property type="entry name" value="DBL homology domain (DH-domain)"/>
    <property type="match status" value="1"/>
</dbReference>
<keyword evidence="11" id="KW-1185">Reference proteome</keyword>
<dbReference type="CDD" id="cd00160">
    <property type="entry name" value="RhoGEF"/>
    <property type="match status" value="1"/>
</dbReference>
<dbReference type="GO" id="GO:0008270">
    <property type="term" value="F:zinc ion binding"/>
    <property type="evidence" value="ECO:0007669"/>
    <property type="project" value="UniProtKB-KW"/>
</dbReference>
<dbReference type="Gene3D" id="1.20.900.10">
    <property type="entry name" value="Dbl homology (DH) domain"/>
    <property type="match status" value="1"/>
</dbReference>
<keyword evidence="8" id="KW-0175">Coiled coil</keyword>
<dbReference type="PANTHER" id="PTHR13944:SF18">
    <property type="entry name" value="A-KINASE ANCHOR PROTEIN 13"/>
    <property type="match status" value="1"/>
</dbReference>
<keyword evidence="5" id="KW-0479">Metal-binding</keyword>
<dbReference type="FunFam" id="1.20.900.10:FF:000004">
    <property type="entry name" value="Rho guanine nucleotide exchange factor 2"/>
    <property type="match status" value="1"/>
</dbReference>
<dbReference type="Proteomes" id="UP000694580">
    <property type="component" value="Chromosome 17"/>
</dbReference>
<dbReference type="GO" id="GO:0035023">
    <property type="term" value="P:regulation of Rho protein signal transduction"/>
    <property type="evidence" value="ECO:0007669"/>
    <property type="project" value="TreeGrafter"/>
</dbReference>
<dbReference type="InterPro" id="IPR051632">
    <property type="entry name" value="Rho_GEF"/>
</dbReference>
<evidence type="ECO:0000313" key="11">
    <source>
        <dbReference type="Proteomes" id="UP000694580"/>
    </source>
</evidence>
<evidence type="ECO:0000256" key="1">
    <source>
        <dbReference type="ARBA" id="ARBA00004496"/>
    </source>
</evidence>